<keyword evidence="3" id="KW-1185">Reference proteome</keyword>
<dbReference type="OrthoDB" id="6341788at2759"/>
<protein>
    <recommendedName>
        <fullName evidence="1">BTB domain-containing protein</fullName>
    </recommendedName>
</protein>
<dbReference type="PROSITE" id="PS50097">
    <property type="entry name" value="BTB"/>
    <property type="match status" value="1"/>
</dbReference>
<accession>A0A8J2RBY3</accession>
<feature type="domain" description="BTB" evidence="1">
    <location>
        <begin position="33"/>
        <end position="111"/>
    </location>
</feature>
<dbReference type="SMART" id="SM00225">
    <property type="entry name" value="BTB"/>
    <property type="match status" value="1"/>
</dbReference>
<dbReference type="Pfam" id="PF00651">
    <property type="entry name" value="BTB"/>
    <property type="match status" value="1"/>
</dbReference>
<dbReference type="Gene3D" id="3.30.710.10">
    <property type="entry name" value="Potassium Channel Kv1.1, Chain A"/>
    <property type="match status" value="1"/>
</dbReference>
<dbReference type="SUPFAM" id="SSF54695">
    <property type="entry name" value="POZ domain"/>
    <property type="match status" value="1"/>
</dbReference>
<reference evidence="2" key="1">
    <citation type="submission" date="2021-11" db="EMBL/GenBank/DDBJ databases">
        <authorList>
            <person name="Schell T."/>
        </authorList>
    </citation>
    <scope>NUCLEOTIDE SEQUENCE</scope>
    <source>
        <strain evidence="2">M5</strain>
    </source>
</reference>
<gene>
    <name evidence="2" type="ORF">DGAL_LOCUS1508</name>
</gene>
<sequence length="558" mass="62465">MENRIKRVRIVGKGHASCFERLLLEWYRRESFVDVILTCVGNPNNLKDGDATHQISANRSVLAAASPVFATMFRENPIVEEDVRISVVGYSYTSLRSIIEYIYTGSLEFFERDKDQIRQMLKDFLIPIPNMKNVAKEQQMSLNKTTVELIGEPIADPFPDPIANTVIEIKDETINEQAIDVDIQIASSVSLSSEAQIIPPTAKTYRTSKLKSPVPKVTTPAAKSCGKTPISSRINILRPAKKNPLDLQAVKDTPSNVTRKVPNAVVKTNPKAVTKKTSNVQAKSKDLNLSQDIYLLPKIASQQNVIRIFNRNVEAHPSTKKQTTMEPPSTAFIQHGLSKSFYEKTVVQSDSVFIPPVKVAGTAMKNGRYVVTVTEDMARAAEYRQILTAIYDVPGTYTLYRERPTQSSSDLMPFFDPPELPDSHIFVPSYFDKKPLHTYQEKPTSKPHNTTQGKKNISLSGFRIEAVHQVNGKVHICTLGEPVVNQASEPLFEDHPLSYLNPDQMVSRLTLEHNYSFGETPLPMDSECSNRGELANDLEDYKSAIQLAINQQTSQKID</sequence>
<dbReference type="Proteomes" id="UP000789390">
    <property type="component" value="Unassembled WGS sequence"/>
</dbReference>
<organism evidence="2 3">
    <name type="scientific">Daphnia galeata</name>
    <dbReference type="NCBI Taxonomy" id="27404"/>
    <lineage>
        <taxon>Eukaryota</taxon>
        <taxon>Metazoa</taxon>
        <taxon>Ecdysozoa</taxon>
        <taxon>Arthropoda</taxon>
        <taxon>Crustacea</taxon>
        <taxon>Branchiopoda</taxon>
        <taxon>Diplostraca</taxon>
        <taxon>Cladocera</taxon>
        <taxon>Anomopoda</taxon>
        <taxon>Daphniidae</taxon>
        <taxon>Daphnia</taxon>
    </lineage>
</organism>
<proteinExistence type="predicted"/>
<dbReference type="EMBL" id="CAKKLH010000018">
    <property type="protein sequence ID" value="CAH0099374.1"/>
    <property type="molecule type" value="Genomic_DNA"/>
</dbReference>
<dbReference type="InterPro" id="IPR011333">
    <property type="entry name" value="SKP1/BTB/POZ_sf"/>
</dbReference>
<dbReference type="InterPro" id="IPR000210">
    <property type="entry name" value="BTB/POZ_dom"/>
</dbReference>
<evidence type="ECO:0000313" key="3">
    <source>
        <dbReference type="Proteomes" id="UP000789390"/>
    </source>
</evidence>
<dbReference type="AlphaFoldDB" id="A0A8J2RBY3"/>
<comment type="caution">
    <text evidence="2">The sequence shown here is derived from an EMBL/GenBank/DDBJ whole genome shotgun (WGS) entry which is preliminary data.</text>
</comment>
<evidence type="ECO:0000313" key="2">
    <source>
        <dbReference type="EMBL" id="CAH0099374.1"/>
    </source>
</evidence>
<name>A0A8J2RBY3_9CRUS</name>
<evidence type="ECO:0000259" key="1">
    <source>
        <dbReference type="PROSITE" id="PS50097"/>
    </source>
</evidence>